<dbReference type="InterPro" id="IPR012337">
    <property type="entry name" value="RNaseH-like_sf"/>
</dbReference>
<proteinExistence type="predicted"/>
<evidence type="ECO:0000313" key="4">
    <source>
        <dbReference type="Proteomes" id="UP001324115"/>
    </source>
</evidence>
<dbReference type="Proteomes" id="UP001324115">
    <property type="component" value="Unassembled WGS sequence"/>
</dbReference>
<reference evidence="3 4" key="1">
    <citation type="journal article" date="2023" name="G3 (Bethesda)">
        <title>A haplotype-resolved chromosome-scale genome for Quercus rubra L. provides insights into the genetics of adaptive traits for red oak species.</title>
        <authorList>
            <person name="Kapoor B."/>
            <person name="Jenkins J."/>
            <person name="Schmutz J."/>
            <person name="Zhebentyayeva T."/>
            <person name="Kuelheim C."/>
            <person name="Coggeshall M."/>
            <person name="Heim C."/>
            <person name="Lasky J.R."/>
            <person name="Leites L."/>
            <person name="Islam-Faridi N."/>
            <person name="Romero-Severson J."/>
            <person name="DeLeo V.L."/>
            <person name="Lucas S.M."/>
            <person name="Lazic D."/>
            <person name="Gailing O."/>
            <person name="Carlson J."/>
            <person name="Staton M."/>
        </authorList>
    </citation>
    <scope>NUCLEOTIDE SEQUENCE [LARGE SCALE GENOMIC DNA]</scope>
    <source>
        <strain evidence="3">Pseudo-F2</strain>
    </source>
</reference>
<dbReference type="PANTHER" id="PTHR45749">
    <property type="match status" value="1"/>
</dbReference>
<gene>
    <name evidence="3" type="ORF">RGQ29_020044</name>
</gene>
<dbReference type="AlphaFoldDB" id="A0AAN7F9T1"/>
<dbReference type="PANTHER" id="PTHR45749:SF37">
    <property type="entry name" value="OS05G0311600 PROTEIN"/>
    <property type="match status" value="1"/>
</dbReference>
<name>A0AAN7F9T1_QUERU</name>
<dbReference type="InterPro" id="IPR008906">
    <property type="entry name" value="HATC_C_dom"/>
</dbReference>
<dbReference type="SUPFAM" id="SSF53098">
    <property type="entry name" value="Ribonuclease H-like"/>
    <property type="match status" value="1"/>
</dbReference>
<keyword evidence="4" id="KW-1185">Reference proteome</keyword>
<feature type="domain" description="TTF-type" evidence="2">
    <location>
        <begin position="136"/>
        <end position="234"/>
    </location>
</feature>
<evidence type="ECO:0000259" key="2">
    <source>
        <dbReference type="SMART" id="SM00597"/>
    </source>
</evidence>
<dbReference type="GO" id="GO:0046983">
    <property type="term" value="F:protein dimerization activity"/>
    <property type="evidence" value="ECO:0007669"/>
    <property type="project" value="InterPro"/>
</dbReference>
<dbReference type="InterPro" id="IPR006580">
    <property type="entry name" value="Znf_TTF"/>
</dbReference>
<protein>
    <recommendedName>
        <fullName evidence="2">TTF-type domain-containing protein</fullName>
    </recommendedName>
</protein>
<evidence type="ECO:0000256" key="1">
    <source>
        <dbReference type="SAM" id="MobiDB-lite"/>
    </source>
</evidence>
<dbReference type="InterPro" id="IPR025398">
    <property type="entry name" value="DUF4371"/>
</dbReference>
<organism evidence="3 4">
    <name type="scientific">Quercus rubra</name>
    <name type="common">Northern red oak</name>
    <name type="synonym">Quercus borealis</name>
    <dbReference type="NCBI Taxonomy" id="3512"/>
    <lineage>
        <taxon>Eukaryota</taxon>
        <taxon>Viridiplantae</taxon>
        <taxon>Streptophyta</taxon>
        <taxon>Embryophyta</taxon>
        <taxon>Tracheophyta</taxon>
        <taxon>Spermatophyta</taxon>
        <taxon>Magnoliopsida</taxon>
        <taxon>eudicotyledons</taxon>
        <taxon>Gunneridae</taxon>
        <taxon>Pentapetalae</taxon>
        <taxon>rosids</taxon>
        <taxon>fabids</taxon>
        <taxon>Fagales</taxon>
        <taxon>Fagaceae</taxon>
        <taxon>Quercus</taxon>
    </lineage>
</organism>
<sequence>MGREGRSSLAKKSNPNTKAKQTLANQTQRCLSKKKKKSPIHKPKPNPSKPNQKKDVSNSEIRTPVAVETNVNTSMPDEHPSKCPKLQFKEIDRDPGSHKQICEFSINKQDEIRRAYLKEGPYQPKNIDYPYNDDTHHCRFQPSWFDSHKDWLEYSPSTDAIYCLPCYLFSKKPIGRFNNWKNVKDGMNCPLIRHVGKEPNSPHKIANNRLQLKTSIECARWLAFQACAFRGHDESLDSKNMGNFIELIKFTSTFNDKVASVVLENSPRNAKYTSPTIQNEILHILASNVRNAIREEIGDAKFCILVDEAQDESKREQMAIILRFVDKEGFIKERFFHIVHNEICVVLSHYNFHIKNIRALFLKDCPYAYYVHCMAYRLQLALVTAFRKVKDVHQFFNHLVNIINIVVGSSKRNDELQHAQAKQVENMIASNEIEIGRGANQIEIMGITNVLYQALQQHSQDLLNAMHLVSTTKSLIQKIGIFTVAIDFQLQELKSRFCELTIELVILRKSKIYCLIDRLIRLVLTLLVSTATTKRAFSTMKLLKTRFRNRMEDEFLANNMIVYIEKEIAGNFTIEMIMDEFYSMKNRRQA</sequence>
<dbReference type="SMART" id="SM00597">
    <property type="entry name" value="ZnF_TTF"/>
    <property type="match status" value="1"/>
</dbReference>
<feature type="region of interest" description="Disordered" evidence="1">
    <location>
        <begin position="1"/>
        <end position="63"/>
    </location>
</feature>
<evidence type="ECO:0000313" key="3">
    <source>
        <dbReference type="EMBL" id="KAK4589282.1"/>
    </source>
</evidence>
<comment type="caution">
    <text evidence="3">The sequence shown here is derived from an EMBL/GenBank/DDBJ whole genome shotgun (WGS) entry which is preliminary data.</text>
</comment>
<accession>A0AAN7F9T1</accession>
<dbReference type="Pfam" id="PF05699">
    <property type="entry name" value="Dimer_Tnp_hAT"/>
    <property type="match status" value="1"/>
</dbReference>
<dbReference type="EMBL" id="JAXUIC010000005">
    <property type="protein sequence ID" value="KAK4589282.1"/>
    <property type="molecule type" value="Genomic_DNA"/>
</dbReference>
<feature type="compositionally biased region" description="Polar residues" evidence="1">
    <location>
        <begin position="10"/>
        <end position="30"/>
    </location>
</feature>
<feature type="compositionally biased region" description="Basic residues" evidence="1">
    <location>
        <begin position="31"/>
        <end position="44"/>
    </location>
</feature>
<dbReference type="Pfam" id="PF14291">
    <property type="entry name" value="DUF4371"/>
    <property type="match status" value="1"/>
</dbReference>